<name>A0A2H0CV17_9BACT</name>
<dbReference type="InterPro" id="IPR007833">
    <property type="entry name" value="Capsule_polysaccharide_synth"/>
</dbReference>
<accession>A0A2H0CV17</accession>
<evidence type="ECO:0000313" key="1">
    <source>
        <dbReference type="EMBL" id="PIP73762.1"/>
    </source>
</evidence>
<evidence type="ECO:0000313" key="2">
    <source>
        <dbReference type="Proteomes" id="UP000230638"/>
    </source>
</evidence>
<dbReference type="AlphaFoldDB" id="A0A2H0CV17"/>
<sequence>QTLLIRNSCIGNKYSLTENYERIEYADNAFSDIRVNRDRHKKYILQAEKFLTDFRNKPSPYSVVVTPEGRPINRKRQFSFLLPNKIFGSIRWFFKMIYSYYTGPHREDYSTIKPWHYVWDRLKRKARVLIGFDDLYDEVDFAEDFAFFPLQYQPEVSTMLYSPFYQDQLWLIKQIARSLPIHFKLYVKEHPAMFGYRPRLYYKELKKIPNVKLIRPTIVSFELIRNAKLITTNLGTPGWEGLFMKKPVITFGHAFYNTLPFVKRCREIENLPWIVKDQLENFKYDEQMLIDFIAALLEESADVDLIQLWSIEGGDDLEKKKKELEPLVDLMAEKIGLRPVMGS</sequence>
<dbReference type="GO" id="GO:0000271">
    <property type="term" value="P:polysaccharide biosynthetic process"/>
    <property type="evidence" value="ECO:0007669"/>
    <property type="project" value="InterPro"/>
</dbReference>
<feature type="non-terminal residue" evidence="1">
    <location>
        <position position="1"/>
    </location>
</feature>
<protein>
    <recommendedName>
        <fullName evidence="3">Capsule biosynthesis protein</fullName>
    </recommendedName>
</protein>
<proteinExistence type="predicted"/>
<dbReference type="Pfam" id="PF05159">
    <property type="entry name" value="Capsule_synth"/>
    <property type="match status" value="1"/>
</dbReference>
<gene>
    <name evidence="1" type="ORF">COW88_00830</name>
</gene>
<comment type="caution">
    <text evidence="1">The sequence shown here is derived from an EMBL/GenBank/DDBJ whole genome shotgun (WGS) entry which is preliminary data.</text>
</comment>
<reference evidence="1 2" key="1">
    <citation type="submission" date="2017-09" db="EMBL/GenBank/DDBJ databases">
        <title>Depth-based differentiation of microbial function through sediment-hosted aquifers and enrichment of novel symbionts in the deep terrestrial subsurface.</title>
        <authorList>
            <person name="Probst A.J."/>
            <person name="Ladd B."/>
            <person name="Jarett J.K."/>
            <person name="Geller-Mcgrath D.E."/>
            <person name="Sieber C.M."/>
            <person name="Emerson J.B."/>
            <person name="Anantharaman K."/>
            <person name="Thomas B.C."/>
            <person name="Malmstrom R."/>
            <person name="Stieglmeier M."/>
            <person name="Klingl A."/>
            <person name="Woyke T."/>
            <person name="Ryan C.M."/>
            <person name="Banfield J.F."/>
        </authorList>
    </citation>
    <scope>NUCLEOTIDE SEQUENCE [LARGE SCALE GENOMIC DNA]</scope>
    <source>
        <strain evidence="1">CG22_combo_CG10-13_8_21_14_all_47_15</strain>
    </source>
</reference>
<dbReference type="GO" id="GO:0015774">
    <property type="term" value="P:polysaccharide transport"/>
    <property type="evidence" value="ECO:0007669"/>
    <property type="project" value="InterPro"/>
</dbReference>
<organism evidence="1 2">
    <name type="scientific">Candidatus Lloydbacteria bacterium CG22_combo_CG10-13_8_21_14_all_47_15</name>
    <dbReference type="NCBI Taxonomy" id="1974635"/>
    <lineage>
        <taxon>Bacteria</taxon>
        <taxon>Candidatus Lloydiibacteriota</taxon>
    </lineage>
</organism>
<evidence type="ECO:0008006" key="3">
    <source>
        <dbReference type="Google" id="ProtNLM"/>
    </source>
</evidence>
<dbReference type="SUPFAM" id="SSF53756">
    <property type="entry name" value="UDP-Glycosyltransferase/glycogen phosphorylase"/>
    <property type="match status" value="1"/>
</dbReference>
<dbReference type="Proteomes" id="UP000230638">
    <property type="component" value="Unassembled WGS sequence"/>
</dbReference>
<dbReference type="EMBL" id="PCTL01000007">
    <property type="protein sequence ID" value="PIP73762.1"/>
    <property type="molecule type" value="Genomic_DNA"/>
</dbReference>